<dbReference type="InterPro" id="IPR036397">
    <property type="entry name" value="RNaseH_sf"/>
</dbReference>
<reference evidence="1 2" key="1">
    <citation type="journal article" date="2018" name="PLoS Genet.">
        <title>Population sequencing reveals clonal diversity and ancestral inbreeding in the grapevine cultivar Chardonnay.</title>
        <authorList>
            <person name="Roach M.J."/>
            <person name="Johnson D.L."/>
            <person name="Bohlmann J."/>
            <person name="van Vuuren H.J."/>
            <person name="Jones S.J."/>
            <person name="Pretorius I.S."/>
            <person name="Schmidt S.A."/>
            <person name="Borneman A.R."/>
        </authorList>
    </citation>
    <scope>NUCLEOTIDE SEQUENCE [LARGE SCALE GENOMIC DNA]</scope>
    <source>
        <strain evidence="2">cv. Chardonnay</strain>
        <tissue evidence="1">Leaf</tissue>
    </source>
</reference>
<dbReference type="Proteomes" id="UP000288805">
    <property type="component" value="Unassembled WGS sequence"/>
</dbReference>
<dbReference type="PANTHER" id="PTHR48475:SF1">
    <property type="entry name" value="RNASE H TYPE-1 DOMAIN-CONTAINING PROTEIN"/>
    <property type="match status" value="1"/>
</dbReference>
<evidence type="ECO:0000313" key="1">
    <source>
        <dbReference type="EMBL" id="RVW30333.1"/>
    </source>
</evidence>
<protein>
    <recommendedName>
        <fullName evidence="3">Integrase catalytic domain-containing protein</fullName>
    </recommendedName>
</protein>
<dbReference type="AlphaFoldDB" id="A0A438D4F9"/>
<proteinExistence type="predicted"/>
<evidence type="ECO:0008006" key="3">
    <source>
        <dbReference type="Google" id="ProtNLM"/>
    </source>
</evidence>
<name>A0A438D4F9_VITVI</name>
<evidence type="ECO:0000313" key="2">
    <source>
        <dbReference type="Proteomes" id="UP000288805"/>
    </source>
</evidence>
<dbReference type="GO" id="GO:0003676">
    <property type="term" value="F:nucleic acid binding"/>
    <property type="evidence" value="ECO:0007669"/>
    <property type="project" value="InterPro"/>
</dbReference>
<dbReference type="Gene3D" id="3.30.420.10">
    <property type="entry name" value="Ribonuclease H-like superfamily/Ribonuclease H"/>
    <property type="match status" value="1"/>
</dbReference>
<dbReference type="PANTHER" id="PTHR48475">
    <property type="entry name" value="RIBONUCLEASE H"/>
    <property type="match status" value="1"/>
</dbReference>
<sequence>MNNIVEYEACILGLETALELGIRQIEFLKSGTYLEVATTKDRRALRPYDERGSRRSLWSTHGRTHAGLVSDSWRSHSCTVIRVTRFDLAMAIFSMRSSAYRPQTNGVVEAANKNIKRILRKMLRLLEIGATPYPLVYGMEVVFPIETEMSSLRVALEQQISKTEWAQALFDQLNLLDGRRLRAVDHV</sequence>
<accession>A0A438D4F9</accession>
<gene>
    <name evidence="1" type="ORF">CK203_103719</name>
</gene>
<dbReference type="EMBL" id="QGNW01001801">
    <property type="protein sequence ID" value="RVW30333.1"/>
    <property type="molecule type" value="Genomic_DNA"/>
</dbReference>
<organism evidence="1 2">
    <name type="scientific">Vitis vinifera</name>
    <name type="common">Grape</name>
    <dbReference type="NCBI Taxonomy" id="29760"/>
    <lineage>
        <taxon>Eukaryota</taxon>
        <taxon>Viridiplantae</taxon>
        <taxon>Streptophyta</taxon>
        <taxon>Embryophyta</taxon>
        <taxon>Tracheophyta</taxon>
        <taxon>Spermatophyta</taxon>
        <taxon>Magnoliopsida</taxon>
        <taxon>eudicotyledons</taxon>
        <taxon>Gunneridae</taxon>
        <taxon>Pentapetalae</taxon>
        <taxon>rosids</taxon>
        <taxon>Vitales</taxon>
        <taxon>Vitaceae</taxon>
        <taxon>Viteae</taxon>
        <taxon>Vitis</taxon>
    </lineage>
</organism>
<comment type="caution">
    <text evidence="1">The sequence shown here is derived from an EMBL/GenBank/DDBJ whole genome shotgun (WGS) entry which is preliminary data.</text>
</comment>
<dbReference type="SUPFAM" id="SSF53098">
    <property type="entry name" value="Ribonuclease H-like"/>
    <property type="match status" value="1"/>
</dbReference>
<dbReference type="InterPro" id="IPR012337">
    <property type="entry name" value="RNaseH-like_sf"/>
</dbReference>